<dbReference type="AlphaFoldDB" id="A0A182EQA6"/>
<evidence type="ECO:0000256" key="1">
    <source>
        <dbReference type="SAM" id="MobiDB-lite"/>
    </source>
</evidence>
<evidence type="ECO:0000313" key="2">
    <source>
        <dbReference type="EMBL" id="VDM94044.1"/>
    </source>
</evidence>
<dbReference type="EMBL" id="UYRW01005805">
    <property type="protein sequence ID" value="VDM94044.1"/>
    <property type="molecule type" value="Genomic_DNA"/>
</dbReference>
<evidence type="ECO:0000313" key="4">
    <source>
        <dbReference type="WBParaSite" id="nOo.2.0.1.t10317-RA"/>
    </source>
</evidence>
<protein>
    <submittedName>
        <fullName evidence="4">SUZ domain-containing protein</fullName>
    </submittedName>
</protein>
<reference evidence="4" key="1">
    <citation type="submission" date="2016-06" db="UniProtKB">
        <authorList>
            <consortium name="WormBaseParasite"/>
        </authorList>
    </citation>
    <scope>IDENTIFICATION</scope>
</reference>
<feature type="compositionally biased region" description="Basic residues" evidence="1">
    <location>
        <begin position="68"/>
        <end position="77"/>
    </location>
</feature>
<feature type="region of interest" description="Disordered" evidence="1">
    <location>
        <begin position="66"/>
        <end position="104"/>
    </location>
</feature>
<reference evidence="2 3" key="2">
    <citation type="submission" date="2018-08" db="EMBL/GenBank/DDBJ databases">
        <authorList>
            <person name="Laetsch R D."/>
            <person name="Stevens L."/>
            <person name="Kumar S."/>
            <person name="Blaxter L. M."/>
        </authorList>
    </citation>
    <scope>NUCLEOTIDE SEQUENCE [LARGE SCALE GENOMIC DNA]</scope>
</reference>
<sequence>MDWKPINQYVADDEQCEQYENRRQDAMNRVICGAARDYQGKTARLPGKEAKEDMLSLQGTTQLSAMSYHHKNVKPKNQKNGISNNKQHSSRSKTTGKYKDFTAM</sequence>
<feature type="compositionally biased region" description="Polar residues" evidence="1">
    <location>
        <begin position="78"/>
        <end position="87"/>
    </location>
</feature>
<keyword evidence="3" id="KW-1185">Reference proteome</keyword>
<gene>
    <name evidence="2" type="ORF">NOO_LOCUS10317</name>
</gene>
<proteinExistence type="predicted"/>
<name>A0A182EQA6_ONCOC</name>
<organism evidence="4">
    <name type="scientific">Onchocerca ochengi</name>
    <name type="common">Filarial nematode worm</name>
    <dbReference type="NCBI Taxonomy" id="42157"/>
    <lineage>
        <taxon>Eukaryota</taxon>
        <taxon>Metazoa</taxon>
        <taxon>Ecdysozoa</taxon>
        <taxon>Nematoda</taxon>
        <taxon>Chromadorea</taxon>
        <taxon>Rhabditida</taxon>
        <taxon>Spirurina</taxon>
        <taxon>Spiruromorpha</taxon>
        <taxon>Filarioidea</taxon>
        <taxon>Onchocercidae</taxon>
        <taxon>Onchocerca</taxon>
    </lineage>
</organism>
<dbReference type="Proteomes" id="UP000271087">
    <property type="component" value="Unassembled WGS sequence"/>
</dbReference>
<evidence type="ECO:0000313" key="3">
    <source>
        <dbReference type="Proteomes" id="UP000271087"/>
    </source>
</evidence>
<dbReference type="WBParaSite" id="nOo.2.0.1.t10317-RA">
    <property type="protein sequence ID" value="nOo.2.0.1.t10317-RA"/>
    <property type="gene ID" value="nOo.2.0.1.g10317"/>
</dbReference>
<accession>A0A182EQA6</accession>